<dbReference type="Proteomes" id="UP000307440">
    <property type="component" value="Unassembled WGS sequence"/>
</dbReference>
<reference evidence="1 2" key="1">
    <citation type="journal article" date="2019" name="Nat. Ecol. Evol.">
        <title>Megaphylogeny resolves global patterns of mushroom evolution.</title>
        <authorList>
            <person name="Varga T."/>
            <person name="Krizsan K."/>
            <person name="Foldi C."/>
            <person name="Dima B."/>
            <person name="Sanchez-Garcia M."/>
            <person name="Sanchez-Ramirez S."/>
            <person name="Szollosi G.J."/>
            <person name="Szarkandi J.G."/>
            <person name="Papp V."/>
            <person name="Albert L."/>
            <person name="Andreopoulos W."/>
            <person name="Angelini C."/>
            <person name="Antonin V."/>
            <person name="Barry K.W."/>
            <person name="Bougher N.L."/>
            <person name="Buchanan P."/>
            <person name="Buyck B."/>
            <person name="Bense V."/>
            <person name="Catcheside P."/>
            <person name="Chovatia M."/>
            <person name="Cooper J."/>
            <person name="Damon W."/>
            <person name="Desjardin D."/>
            <person name="Finy P."/>
            <person name="Geml J."/>
            <person name="Haridas S."/>
            <person name="Hughes K."/>
            <person name="Justo A."/>
            <person name="Karasinski D."/>
            <person name="Kautmanova I."/>
            <person name="Kiss B."/>
            <person name="Kocsube S."/>
            <person name="Kotiranta H."/>
            <person name="LaButti K.M."/>
            <person name="Lechner B.E."/>
            <person name="Liimatainen K."/>
            <person name="Lipzen A."/>
            <person name="Lukacs Z."/>
            <person name="Mihaltcheva S."/>
            <person name="Morgado L.N."/>
            <person name="Niskanen T."/>
            <person name="Noordeloos M.E."/>
            <person name="Ohm R.A."/>
            <person name="Ortiz-Santana B."/>
            <person name="Ovrebo C."/>
            <person name="Racz N."/>
            <person name="Riley R."/>
            <person name="Savchenko A."/>
            <person name="Shiryaev A."/>
            <person name="Soop K."/>
            <person name="Spirin V."/>
            <person name="Szebenyi C."/>
            <person name="Tomsovsky M."/>
            <person name="Tulloss R.E."/>
            <person name="Uehling J."/>
            <person name="Grigoriev I.V."/>
            <person name="Vagvolgyi C."/>
            <person name="Papp T."/>
            <person name="Martin F.M."/>
            <person name="Miettinen O."/>
            <person name="Hibbett D.S."/>
            <person name="Nagy L.G."/>
        </authorList>
    </citation>
    <scope>NUCLEOTIDE SEQUENCE [LARGE SCALE GENOMIC DNA]</scope>
    <source>
        <strain evidence="1 2">CBS 121175</strain>
    </source>
</reference>
<dbReference type="InterPro" id="IPR001087">
    <property type="entry name" value="GDSL"/>
</dbReference>
<evidence type="ECO:0000313" key="2">
    <source>
        <dbReference type="Proteomes" id="UP000307440"/>
    </source>
</evidence>
<name>A0A5C3LJX9_COPMA</name>
<dbReference type="Pfam" id="PF00657">
    <property type="entry name" value="Lipase_GDSL"/>
    <property type="match status" value="1"/>
</dbReference>
<dbReference type="AlphaFoldDB" id="A0A5C3LJX9"/>
<dbReference type="OrthoDB" id="1600564at2759"/>
<sequence>SHWEGLDSLSNIVVLGDSYSKSHEGKTWVEFLGQLLSNLPGRESPKIYNFAFPGASVEEGDLAEQVSSILVSKRLTPTVHEHQESGDALWSSPRRTTYCSSLRSHTSRANPDSNLSFVERVFDALHDLYTRAGARSFVVVDVPPTDRSPSAINFEMSDEMEGRICAWNTLLTKQAREFGTTYSEATLLLVSSHNILSDILDDPAKFDFTEDDVAAEGGGIWADILHLTEEVHEVLAEQVLIALSVK</sequence>
<protein>
    <recommendedName>
        <fullName evidence="3">SGNH hydrolase-type esterase domain-containing protein</fullName>
    </recommendedName>
</protein>
<dbReference type="Gene3D" id="3.40.50.1110">
    <property type="entry name" value="SGNH hydrolase"/>
    <property type="match status" value="1"/>
</dbReference>
<keyword evidence="2" id="KW-1185">Reference proteome</keyword>
<dbReference type="InterPro" id="IPR036514">
    <property type="entry name" value="SGNH_hydro_sf"/>
</dbReference>
<feature type="non-terminal residue" evidence="1">
    <location>
        <position position="1"/>
    </location>
</feature>
<evidence type="ECO:0000313" key="1">
    <source>
        <dbReference type="EMBL" id="TFK28931.1"/>
    </source>
</evidence>
<dbReference type="EMBL" id="ML210152">
    <property type="protein sequence ID" value="TFK28931.1"/>
    <property type="molecule type" value="Genomic_DNA"/>
</dbReference>
<gene>
    <name evidence="1" type="ORF">FA15DRAFT_583293</name>
</gene>
<dbReference type="GO" id="GO:0016788">
    <property type="term" value="F:hydrolase activity, acting on ester bonds"/>
    <property type="evidence" value="ECO:0007669"/>
    <property type="project" value="InterPro"/>
</dbReference>
<dbReference type="SUPFAM" id="SSF52266">
    <property type="entry name" value="SGNH hydrolase"/>
    <property type="match status" value="1"/>
</dbReference>
<proteinExistence type="predicted"/>
<accession>A0A5C3LJX9</accession>
<organism evidence="1 2">
    <name type="scientific">Coprinopsis marcescibilis</name>
    <name type="common">Agaric fungus</name>
    <name type="synonym">Psathyrella marcescibilis</name>
    <dbReference type="NCBI Taxonomy" id="230819"/>
    <lineage>
        <taxon>Eukaryota</taxon>
        <taxon>Fungi</taxon>
        <taxon>Dikarya</taxon>
        <taxon>Basidiomycota</taxon>
        <taxon>Agaricomycotina</taxon>
        <taxon>Agaricomycetes</taxon>
        <taxon>Agaricomycetidae</taxon>
        <taxon>Agaricales</taxon>
        <taxon>Agaricineae</taxon>
        <taxon>Psathyrellaceae</taxon>
        <taxon>Coprinopsis</taxon>
    </lineage>
</organism>
<evidence type="ECO:0008006" key="3">
    <source>
        <dbReference type="Google" id="ProtNLM"/>
    </source>
</evidence>